<organism evidence="1 2">
    <name type="scientific">Pseudomonas fluorescens</name>
    <dbReference type="NCBI Taxonomy" id="294"/>
    <lineage>
        <taxon>Bacteria</taxon>
        <taxon>Pseudomonadati</taxon>
        <taxon>Pseudomonadota</taxon>
        <taxon>Gammaproteobacteria</taxon>
        <taxon>Pseudomonadales</taxon>
        <taxon>Pseudomonadaceae</taxon>
        <taxon>Pseudomonas</taxon>
    </lineage>
</organism>
<name>A0A5E7QYL9_PSEFL</name>
<evidence type="ECO:0000313" key="2">
    <source>
        <dbReference type="Proteomes" id="UP000325565"/>
    </source>
</evidence>
<protein>
    <submittedName>
        <fullName evidence="1">Uncharacterized protein</fullName>
    </submittedName>
</protein>
<evidence type="ECO:0000313" key="1">
    <source>
        <dbReference type="EMBL" id="VVP66894.1"/>
    </source>
</evidence>
<sequence length="320" mass="34536">MAGEYDFTSTTHVQTVQVDYKVQRGDYPFDSPGAIDVDTDFARPEPGGPGVDPGPINPDLNLIEFESSLGSGTELVEGDIGEDAKASIELFDNPEVGDTLTLYYNGAAVLPAYVVKGTEAPNEVIPFVIPWDVIKATPVMQDLPLHYTLTHADFANPHKSLPTTIDVMVEIVDLPEPEFPASDFPGGIANCNSLRLKAAGSTEYGIFVHIPQSTYLTAGVDVALEWQSYEYDGTTPIAGTDHKETVTVTVDQQANGLDWFVPYEKCLKPTYRPTISGGRGIVKYTIEVRGTPVSSDPAGILVAVFEASGTDNDHCKIPRP</sequence>
<dbReference type="EMBL" id="CABVJB010000001">
    <property type="protein sequence ID" value="VVP66894.1"/>
    <property type="molecule type" value="Genomic_DNA"/>
</dbReference>
<reference evidence="1 2" key="1">
    <citation type="submission" date="2019-09" db="EMBL/GenBank/DDBJ databases">
        <authorList>
            <person name="Chandra G."/>
            <person name="Truman W A."/>
        </authorList>
    </citation>
    <scope>NUCLEOTIDE SEQUENCE [LARGE SCALE GENOMIC DNA]</scope>
    <source>
        <strain evidence="1">PS922</strain>
    </source>
</reference>
<dbReference type="AlphaFoldDB" id="A0A5E7QYL9"/>
<proteinExistence type="predicted"/>
<dbReference type="Proteomes" id="UP000325565">
    <property type="component" value="Unassembled WGS sequence"/>
</dbReference>
<accession>A0A5E7QYL9</accession>
<gene>
    <name evidence="1" type="ORF">PS922_00003</name>
</gene>